<accession>A0ABW0V2B5</accession>
<evidence type="ECO:0000313" key="2">
    <source>
        <dbReference type="Proteomes" id="UP001596066"/>
    </source>
</evidence>
<keyword evidence="2" id="KW-1185">Reference proteome</keyword>
<dbReference type="Proteomes" id="UP001596066">
    <property type="component" value="Unassembled WGS sequence"/>
</dbReference>
<name>A0ABW0V2B5_9ACTN</name>
<proteinExistence type="predicted"/>
<gene>
    <name evidence="1" type="ORF">ACFPZF_01395</name>
</gene>
<dbReference type="EMBL" id="JBHSOC010000001">
    <property type="protein sequence ID" value="MFC5640011.1"/>
    <property type="molecule type" value="Genomic_DNA"/>
</dbReference>
<reference evidence="2" key="1">
    <citation type="journal article" date="2019" name="Int. J. Syst. Evol. Microbiol.">
        <title>The Global Catalogue of Microorganisms (GCM) 10K type strain sequencing project: providing services to taxonomists for standard genome sequencing and annotation.</title>
        <authorList>
            <consortium name="The Broad Institute Genomics Platform"/>
            <consortium name="The Broad Institute Genome Sequencing Center for Infectious Disease"/>
            <person name="Wu L."/>
            <person name="Ma J."/>
        </authorList>
    </citation>
    <scope>NUCLEOTIDE SEQUENCE [LARGE SCALE GENOMIC DNA]</scope>
    <source>
        <strain evidence="2">CGMCC 4.1622</strain>
    </source>
</reference>
<sequence>MREPLVWRAGDGPLADWLARVDEQLVGPQPRGYALWGDRTWPDRPYGRVLADGLTPAALAERLTAEGVDGLYARTTGGATLDTPRLEIAMLAEPDRLAAPLLGAEPGGTPAGPVPLVARVRTPADLGAFLTRWAPLLPGGVPAFDWPDDPLDQPLGATVLHLHDSLRLLLQPLAAAEQRGVDAATRLLVDLPAADVEGHAAMLGSAAVLAEHRPRTLGDLGRWLVDLAELWADPAPLPALGLWQGASALPCDTVAAVTRIDAGQPRLTLRRHGHRELTAQGPVTTFAAWAAPLLTAEVHAAVRPDGRKKLLRWLERVERAVLDGPARWTVGDGVPLTTGQLADLLAADGHPDQPLTVAHLGPATLDLAAGRLTVTGRRDVPDRPKQ</sequence>
<dbReference type="RefSeq" id="WP_346140823.1">
    <property type="nucleotide sequence ID" value="NZ_BAAAUA010000002.1"/>
</dbReference>
<comment type="caution">
    <text evidence="1">The sequence shown here is derived from an EMBL/GenBank/DDBJ whole genome shotgun (WGS) entry which is preliminary data.</text>
</comment>
<organism evidence="1 2">
    <name type="scientific">Kitasatospora cinereorecta</name>
    <dbReference type="NCBI Taxonomy" id="285560"/>
    <lineage>
        <taxon>Bacteria</taxon>
        <taxon>Bacillati</taxon>
        <taxon>Actinomycetota</taxon>
        <taxon>Actinomycetes</taxon>
        <taxon>Kitasatosporales</taxon>
        <taxon>Streptomycetaceae</taxon>
        <taxon>Kitasatospora</taxon>
    </lineage>
</organism>
<protein>
    <submittedName>
        <fullName evidence="1">Uncharacterized protein</fullName>
    </submittedName>
</protein>
<evidence type="ECO:0000313" key="1">
    <source>
        <dbReference type="EMBL" id="MFC5640011.1"/>
    </source>
</evidence>